<sequence length="59" mass="6318">MGAFFIGLLLRSLPAESRDRFCSDFHPLPKLAVEDEHHPEAQGQTSAQASPCGNPAAVV</sequence>
<proteinExistence type="predicted"/>
<accession>A0AAW2PEP6</accession>
<reference evidence="2" key="1">
    <citation type="submission" date="2020-06" db="EMBL/GenBank/DDBJ databases">
        <authorList>
            <person name="Li T."/>
            <person name="Hu X."/>
            <person name="Zhang T."/>
            <person name="Song X."/>
            <person name="Zhang H."/>
            <person name="Dai N."/>
            <person name="Sheng W."/>
            <person name="Hou X."/>
            <person name="Wei L."/>
        </authorList>
    </citation>
    <scope>NUCLEOTIDE SEQUENCE</scope>
    <source>
        <strain evidence="2">G01</strain>
        <tissue evidence="2">Leaf</tissue>
    </source>
</reference>
<dbReference type="EMBL" id="JACGWK010000005">
    <property type="protein sequence ID" value="KAL0353081.1"/>
    <property type="molecule type" value="Genomic_DNA"/>
</dbReference>
<reference evidence="2" key="2">
    <citation type="journal article" date="2024" name="Plant">
        <title>Genomic evolution and insights into agronomic trait innovations of Sesamum species.</title>
        <authorList>
            <person name="Miao H."/>
            <person name="Wang L."/>
            <person name="Qu L."/>
            <person name="Liu H."/>
            <person name="Sun Y."/>
            <person name="Le M."/>
            <person name="Wang Q."/>
            <person name="Wei S."/>
            <person name="Zheng Y."/>
            <person name="Lin W."/>
            <person name="Duan Y."/>
            <person name="Cao H."/>
            <person name="Xiong S."/>
            <person name="Wang X."/>
            <person name="Wei L."/>
            <person name="Li C."/>
            <person name="Ma Q."/>
            <person name="Ju M."/>
            <person name="Zhao R."/>
            <person name="Li G."/>
            <person name="Mu C."/>
            <person name="Tian Q."/>
            <person name="Mei H."/>
            <person name="Zhang T."/>
            <person name="Gao T."/>
            <person name="Zhang H."/>
        </authorList>
    </citation>
    <scope>NUCLEOTIDE SEQUENCE</scope>
    <source>
        <strain evidence="2">G01</strain>
    </source>
</reference>
<protein>
    <submittedName>
        <fullName evidence="2">Uncharacterized protein</fullName>
    </submittedName>
</protein>
<gene>
    <name evidence="2" type="ORF">Sangu_0889400</name>
</gene>
<organism evidence="2">
    <name type="scientific">Sesamum angustifolium</name>
    <dbReference type="NCBI Taxonomy" id="2727405"/>
    <lineage>
        <taxon>Eukaryota</taxon>
        <taxon>Viridiplantae</taxon>
        <taxon>Streptophyta</taxon>
        <taxon>Embryophyta</taxon>
        <taxon>Tracheophyta</taxon>
        <taxon>Spermatophyta</taxon>
        <taxon>Magnoliopsida</taxon>
        <taxon>eudicotyledons</taxon>
        <taxon>Gunneridae</taxon>
        <taxon>Pentapetalae</taxon>
        <taxon>asterids</taxon>
        <taxon>lamiids</taxon>
        <taxon>Lamiales</taxon>
        <taxon>Pedaliaceae</taxon>
        <taxon>Sesamum</taxon>
    </lineage>
</organism>
<comment type="caution">
    <text evidence="2">The sequence shown here is derived from an EMBL/GenBank/DDBJ whole genome shotgun (WGS) entry which is preliminary data.</text>
</comment>
<feature type="region of interest" description="Disordered" evidence="1">
    <location>
        <begin position="32"/>
        <end position="59"/>
    </location>
</feature>
<evidence type="ECO:0000313" key="2">
    <source>
        <dbReference type="EMBL" id="KAL0353081.1"/>
    </source>
</evidence>
<feature type="compositionally biased region" description="Polar residues" evidence="1">
    <location>
        <begin position="42"/>
        <end position="51"/>
    </location>
</feature>
<name>A0AAW2PEP6_9LAMI</name>
<dbReference type="AlphaFoldDB" id="A0AAW2PEP6"/>
<evidence type="ECO:0000256" key="1">
    <source>
        <dbReference type="SAM" id="MobiDB-lite"/>
    </source>
</evidence>